<evidence type="ECO:0000256" key="1">
    <source>
        <dbReference type="ARBA" id="ARBA00004651"/>
    </source>
</evidence>
<evidence type="ECO:0000256" key="2">
    <source>
        <dbReference type="ARBA" id="ARBA00010735"/>
    </source>
</evidence>
<dbReference type="Proteomes" id="UP000187465">
    <property type="component" value="Unassembled WGS sequence"/>
</dbReference>
<sequence>MSDQKVMFRTGLKDSVAIVAGFIPACFTFGLVGKGLGLGSLEVFLLSALVFAGASQFIGVKMLAAGAAAPMILLLTLIINLRYLFISLSFGGQLDRTINPLAKVWIGFSLTEEVYAVSMIPRNHSKENITLPYLLGLQIPPYIANLLATAAGISLASYIPAIYLPALNTSLYALLIALIVPQLKGSIRNLAICLAAAGSSWLLHPVLGNSSILAAMLIGMAVGSLFREQAEVEKEVSV</sequence>
<keyword evidence="6 8" id="KW-1133">Transmembrane helix</keyword>
<dbReference type="PANTHER" id="PTHR34979">
    <property type="entry name" value="INNER MEMBRANE PROTEIN YGAZ"/>
    <property type="match status" value="1"/>
</dbReference>
<feature type="transmembrane region" description="Helical" evidence="8">
    <location>
        <begin position="133"/>
        <end position="156"/>
    </location>
</feature>
<comment type="caution">
    <text evidence="9">The sequence shown here is derived from an EMBL/GenBank/DDBJ whole genome shotgun (WGS) entry which is preliminary data.</text>
</comment>
<dbReference type="AlphaFoldDB" id="A0A1R0WY78"/>
<dbReference type="GO" id="GO:0005886">
    <property type="term" value="C:plasma membrane"/>
    <property type="evidence" value="ECO:0007669"/>
    <property type="project" value="UniProtKB-SubCell"/>
</dbReference>
<dbReference type="EMBL" id="MKQP01000054">
    <property type="protein sequence ID" value="OMD24182.1"/>
    <property type="molecule type" value="Genomic_DNA"/>
</dbReference>
<comment type="similarity">
    <text evidence="2">Belongs to the AzlC family.</text>
</comment>
<evidence type="ECO:0000256" key="7">
    <source>
        <dbReference type="ARBA" id="ARBA00023136"/>
    </source>
</evidence>
<reference evidence="9 10" key="1">
    <citation type="submission" date="2016-10" db="EMBL/GenBank/DDBJ databases">
        <title>Paenibacillus species isolates.</title>
        <authorList>
            <person name="Beno S.M."/>
        </authorList>
    </citation>
    <scope>NUCLEOTIDE SEQUENCE [LARGE SCALE GENOMIC DNA]</scope>
    <source>
        <strain evidence="9 10">FSL H7-0604</strain>
    </source>
</reference>
<comment type="subcellular location">
    <subcellularLocation>
        <location evidence="1">Cell membrane</location>
        <topology evidence="1">Multi-pass membrane protein</topology>
    </subcellularLocation>
</comment>
<evidence type="ECO:0000256" key="5">
    <source>
        <dbReference type="ARBA" id="ARBA00022692"/>
    </source>
</evidence>
<evidence type="ECO:0000256" key="4">
    <source>
        <dbReference type="ARBA" id="ARBA00022475"/>
    </source>
</evidence>
<feature type="transmembrane region" description="Helical" evidence="8">
    <location>
        <begin position="12"/>
        <end position="32"/>
    </location>
</feature>
<feature type="transmembrane region" description="Helical" evidence="8">
    <location>
        <begin position="162"/>
        <end position="180"/>
    </location>
</feature>
<organism evidence="9 10">
    <name type="scientific">Paenibacillus odorifer</name>
    <dbReference type="NCBI Taxonomy" id="189426"/>
    <lineage>
        <taxon>Bacteria</taxon>
        <taxon>Bacillati</taxon>
        <taxon>Bacillota</taxon>
        <taxon>Bacilli</taxon>
        <taxon>Bacillales</taxon>
        <taxon>Paenibacillaceae</taxon>
        <taxon>Paenibacillus</taxon>
    </lineage>
</organism>
<feature type="transmembrane region" description="Helical" evidence="8">
    <location>
        <begin position="71"/>
        <end position="90"/>
    </location>
</feature>
<dbReference type="InterPro" id="IPR011606">
    <property type="entry name" value="Brnchd-chn_aa_trnsp_permease"/>
</dbReference>
<evidence type="ECO:0008006" key="11">
    <source>
        <dbReference type="Google" id="ProtNLM"/>
    </source>
</evidence>
<evidence type="ECO:0000313" key="10">
    <source>
        <dbReference type="Proteomes" id="UP000187465"/>
    </source>
</evidence>
<keyword evidence="5 8" id="KW-0812">Transmembrane</keyword>
<proteinExistence type="inferred from homology"/>
<evidence type="ECO:0000313" key="9">
    <source>
        <dbReference type="EMBL" id="OMD24182.1"/>
    </source>
</evidence>
<evidence type="ECO:0000256" key="6">
    <source>
        <dbReference type="ARBA" id="ARBA00022989"/>
    </source>
</evidence>
<gene>
    <name evidence="9" type="ORF">BJP51_30020</name>
</gene>
<accession>A0A1R0WY78</accession>
<dbReference type="RefSeq" id="WP_036686711.1">
    <property type="nucleotide sequence ID" value="NZ_MKQP01000054.1"/>
</dbReference>
<keyword evidence="3" id="KW-0813">Transport</keyword>
<evidence type="ECO:0000256" key="8">
    <source>
        <dbReference type="SAM" id="Phobius"/>
    </source>
</evidence>
<feature type="transmembrane region" description="Helical" evidence="8">
    <location>
        <begin position="210"/>
        <end position="226"/>
    </location>
</feature>
<keyword evidence="7 8" id="KW-0472">Membrane</keyword>
<name>A0A1R0WY78_9BACL</name>
<evidence type="ECO:0000256" key="3">
    <source>
        <dbReference type="ARBA" id="ARBA00022448"/>
    </source>
</evidence>
<dbReference type="PANTHER" id="PTHR34979:SF1">
    <property type="entry name" value="INNER MEMBRANE PROTEIN YGAZ"/>
    <property type="match status" value="1"/>
</dbReference>
<dbReference type="GO" id="GO:1903785">
    <property type="term" value="P:L-valine transmembrane transport"/>
    <property type="evidence" value="ECO:0007669"/>
    <property type="project" value="TreeGrafter"/>
</dbReference>
<keyword evidence="4" id="KW-1003">Cell membrane</keyword>
<dbReference type="Pfam" id="PF03591">
    <property type="entry name" value="AzlC"/>
    <property type="match status" value="1"/>
</dbReference>
<protein>
    <recommendedName>
        <fullName evidence="11">Branched-chain amino acid ABC transporter permease</fullName>
    </recommendedName>
</protein>
<feature type="transmembrane region" description="Helical" evidence="8">
    <location>
        <begin position="44"/>
        <end position="64"/>
    </location>
</feature>